<keyword evidence="3" id="KW-0274">FAD</keyword>
<evidence type="ECO:0000256" key="2">
    <source>
        <dbReference type="ARBA" id="ARBA00022630"/>
    </source>
</evidence>
<proteinExistence type="predicted"/>
<dbReference type="PANTHER" id="PTHR13789">
    <property type="entry name" value="MONOOXYGENASE"/>
    <property type="match status" value="1"/>
</dbReference>
<protein>
    <submittedName>
        <fullName evidence="7">FAD-dependent monooxygenase</fullName>
    </submittedName>
</protein>
<accession>A0ABW6ZSK4</accession>
<comment type="caution">
    <text evidence="7">The sequence shown here is derived from an EMBL/GenBank/DDBJ whole genome shotgun (WGS) entry which is preliminary data.</text>
</comment>
<evidence type="ECO:0000259" key="6">
    <source>
        <dbReference type="Pfam" id="PF01494"/>
    </source>
</evidence>
<dbReference type="InterPro" id="IPR036188">
    <property type="entry name" value="FAD/NAD-bd_sf"/>
</dbReference>
<evidence type="ECO:0000313" key="7">
    <source>
        <dbReference type="EMBL" id="MFG1371704.1"/>
    </source>
</evidence>
<dbReference type="PANTHER" id="PTHR13789:SF318">
    <property type="entry name" value="GERANYLGERANYL DIPHOSPHATE REDUCTASE"/>
    <property type="match status" value="1"/>
</dbReference>
<name>A0ABW6ZSK4_9HYPH</name>
<dbReference type="InterPro" id="IPR002938">
    <property type="entry name" value="FAD-bd"/>
</dbReference>
<dbReference type="GO" id="GO:0004497">
    <property type="term" value="F:monooxygenase activity"/>
    <property type="evidence" value="ECO:0007669"/>
    <property type="project" value="UniProtKB-KW"/>
</dbReference>
<feature type="domain" description="FAD-binding" evidence="6">
    <location>
        <begin position="23"/>
        <end position="358"/>
    </location>
</feature>
<evidence type="ECO:0000256" key="4">
    <source>
        <dbReference type="ARBA" id="ARBA00023002"/>
    </source>
</evidence>
<comment type="cofactor">
    <cofactor evidence="1">
        <name>FAD</name>
        <dbReference type="ChEBI" id="CHEBI:57692"/>
    </cofactor>
</comment>
<dbReference type="RefSeq" id="WP_393991670.1">
    <property type="nucleotide sequence ID" value="NZ_JBAFVH010000003.1"/>
</dbReference>
<gene>
    <name evidence="7" type="ORF">V5F32_05990</name>
</gene>
<dbReference type="InterPro" id="IPR050493">
    <property type="entry name" value="FAD-dep_Monooxygenase_BioMet"/>
</dbReference>
<keyword evidence="4" id="KW-0560">Oxidoreductase</keyword>
<evidence type="ECO:0000256" key="5">
    <source>
        <dbReference type="ARBA" id="ARBA00023033"/>
    </source>
</evidence>
<dbReference type="Proteomes" id="UP001604002">
    <property type="component" value="Unassembled WGS sequence"/>
</dbReference>
<dbReference type="EMBL" id="JBAFVH010000003">
    <property type="protein sequence ID" value="MFG1371704.1"/>
    <property type="molecule type" value="Genomic_DNA"/>
</dbReference>
<organism evidence="7 8">
    <name type="scientific">Xanthobacter oligotrophicus</name>
    <dbReference type="NCBI Taxonomy" id="2607286"/>
    <lineage>
        <taxon>Bacteria</taxon>
        <taxon>Pseudomonadati</taxon>
        <taxon>Pseudomonadota</taxon>
        <taxon>Alphaproteobacteria</taxon>
        <taxon>Hyphomicrobiales</taxon>
        <taxon>Xanthobacteraceae</taxon>
        <taxon>Xanthobacter</taxon>
    </lineage>
</organism>
<evidence type="ECO:0000313" key="8">
    <source>
        <dbReference type="Proteomes" id="UP001604002"/>
    </source>
</evidence>
<sequence length="400" mass="42334">MAEPLAFKPPSVGPQPVRAARSAVVVGAGIGGLAAAIALARAGLTVQVVEQAKKLKEVGAGLQLTPNATRILRDFGLLKRLEQVAVAPRSLDVRDGRSGATITRAHYGPAATRYGAPFLVVHRADLQNLLADAAREAGAILTLGSDLTAVEPSFGGVRAVVKQGDTLLAHGADILVGADGVRSAVRAHLGVKDPPVFARRLAYRATVPVPNRHPPDVRLYLGRDAHLVVYPVKGGEVLNLVAIVKQTEPVARWSAPGDSAAVHAAFASWTGEVRKLLESASHFLCWGLYDIDPLPRWGSGRVTLLGDAAHAMLPFLAQGAAQAIEDAVSLAGALTRESDAATALRAYEGERRGRTARIQSEARRNGMIYHLSGAPRIARDLVLRRQGPALLDRYGWIYGA</sequence>
<evidence type="ECO:0000256" key="3">
    <source>
        <dbReference type="ARBA" id="ARBA00022827"/>
    </source>
</evidence>
<keyword evidence="5 7" id="KW-0503">Monooxygenase</keyword>
<reference evidence="7 8" key="1">
    <citation type="submission" date="2024-02" db="EMBL/GenBank/DDBJ databases">
        <title>Expansion and revision of Xanthobacter and proposal of Roseixanthobacter gen. nov.</title>
        <authorList>
            <person name="Soltysiak M.P.M."/>
            <person name="Jalihal A."/>
            <person name="Ory A."/>
            <person name="Chrisophersen C."/>
            <person name="Lee A.D."/>
            <person name="Boulton J."/>
            <person name="Springer M."/>
        </authorList>
    </citation>
    <scope>NUCLEOTIDE SEQUENCE [LARGE SCALE GENOMIC DNA]</scope>
    <source>
        <strain evidence="7 8">23A</strain>
    </source>
</reference>
<dbReference type="SUPFAM" id="SSF51905">
    <property type="entry name" value="FAD/NAD(P)-binding domain"/>
    <property type="match status" value="1"/>
</dbReference>
<dbReference type="Pfam" id="PF01494">
    <property type="entry name" value="FAD_binding_3"/>
    <property type="match status" value="1"/>
</dbReference>
<keyword evidence="2" id="KW-0285">Flavoprotein</keyword>
<keyword evidence="8" id="KW-1185">Reference proteome</keyword>
<dbReference type="PRINTS" id="PR00420">
    <property type="entry name" value="RNGMNOXGNASE"/>
</dbReference>
<dbReference type="Gene3D" id="3.50.50.60">
    <property type="entry name" value="FAD/NAD(P)-binding domain"/>
    <property type="match status" value="1"/>
</dbReference>
<dbReference type="SUPFAM" id="SSF54373">
    <property type="entry name" value="FAD-linked reductases, C-terminal domain"/>
    <property type="match status" value="1"/>
</dbReference>
<evidence type="ECO:0000256" key="1">
    <source>
        <dbReference type="ARBA" id="ARBA00001974"/>
    </source>
</evidence>